<evidence type="ECO:0000256" key="2">
    <source>
        <dbReference type="ARBA" id="ARBA00022528"/>
    </source>
</evidence>
<dbReference type="PANTHER" id="PTHR21649">
    <property type="entry name" value="CHLOROPHYLL A/B BINDING PROTEIN"/>
    <property type="match status" value="1"/>
</dbReference>
<dbReference type="GO" id="GO:0009765">
    <property type="term" value="P:photosynthesis, light harvesting"/>
    <property type="evidence" value="ECO:0007669"/>
    <property type="project" value="InterPro"/>
</dbReference>
<gene>
    <name evidence="6" type="ORF">CPOL0286_LOCUS8431</name>
</gene>
<feature type="binding site" evidence="5">
    <location>
        <position position="47"/>
    </location>
    <ligand>
        <name>chlorophyll a</name>
        <dbReference type="ChEBI" id="CHEBI:58416"/>
        <label>1</label>
    </ligand>
</feature>
<feature type="binding site" description="axial binding residue" evidence="5">
    <location>
        <position position="94"/>
    </location>
    <ligand>
        <name>chlorophyll b</name>
        <dbReference type="ChEBI" id="CHEBI:61721"/>
        <label>1</label>
    </ligand>
    <ligandPart>
        <name>Mg</name>
        <dbReference type="ChEBI" id="CHEBI:25107"/>
    </ligandPart>
</feature>
<sequence>MQAAYDGREFVKTLPGATAPFGFFDPLGLTPEARDDVLLWREAELNHGRVAMMAALGFFVQETGFHPIFPDAGGPAAFQLDVIDSSPTGAEEVVLALLIPIFMTETFRAKKGWVEPDFASEASSKTTVRTLREGYMPGDLGFDPLNLKPTGPTELLAMQNKELNNGRLAMIAVAGMVGQELATGLGLNGEMPL</sequence>
<organism evidence="6">
    <name type="scientific">Prymnesium polylepis</name>
    <dbReference type="NCBI Taxonomy" id="72548"/>
    <lineage>
        <taxon>Eukaryota</taxon>
        <taxon>Haptista</taxon>
        <taxon>Haptophyta</taxon>
        <taxon>Prymnesiophyceae</taxon>
        <taxon>Prymnesiales</taxon>
        <taxon>Prymnesiaceae</taxon>
        <taxon>Prymnesium</taxon>
    </lineage>
</organism>
<dbReference type="GO" id="GO:0016020">
    <property type="term" value="C:membrane"/>
    <property type="evidence" value="ECO:0007669"/>
    <property type="project" value="InterPro"/>
</dbReference>
<evidence type="ECO:0000313" key="6">
    <source>
        <dbReference type="EMBL" id="CAE2218909.1"/>
    </source>
</evidence>
<feature type="binding site" evidence="5">
    <location>
        <position position="179"/>
    </location>
    <ligand>
        <name>chlorophyll a</name>
        <dbReference type="ChEBI" id="CHEBI:58416"/>
        <label>1</label>
    </ligand>
</feature>
<keyword evidence="2" id="KW-0150">Chloroplast</keyword>
<proteinExistence type="predicted"/>
<keyword evidence="5" id="KW-0148">Chlorophyll</keyword>
<feature type="binding site" evidence="5">
    <location>
        <position position="162"/>
    </location>
    <ligand>
        <name>chlorophyll a</name>
        <dbReference type="ChEBI" id="CHEBI:58416"/>
        <label>1</label>
    </ligand>
</feature>
<dbReference type="AlphaFoldDB" id="A0A7S4I563"/>
<comment type="subcellular location">
    <subcellularLocation>
        <location evidence="1">Plastid</location>
        <location evidence="1">Chloroplast</location>
    </subcellularLocation>
</comment>
<keyword evidence="5" id="KW-0157">Chromophore</keyword>
<keyword evidence="3" id="KW-0602">Photosynthesis</keyword>
<dbReference type="SUPFAM" id="SSF103511">
    <property type="entry name" value="Chlorophyll a-b binding protein"/>
    <property type="match status" value="1"/>
</dbReference>
<dbReference type="Pfam" id="PF00504">
    <property type="entry name" value="Chloroa_b-bind"/>
    <property type="match status" value="1"/>
</dbReference>
<dbReference type="GO" id="GO:0009507">
    <property type="term" value="C:chloroplast"/>
    <property type="evidence" value="ECO:0007669"/>
    <property type="project" value="UniProtKB-SubCell"/>
</dbReference>
<accession>A0A7S4I563</accession>
<evidence type="ECO:0000256" key="1">
    <source>
        <dbReference type="ARBA" id="ARBA00004229"/>
    </source>
</evidence>
<evidence type="ECO:0000256" key="4">
    <source>
        <dbReference type="ARBA" id="ARBA00022640"/>
    </source>
</evidence>
<name>A0A7S4I563_9EUKA</name>
<feature type="binding site" description="axial binding residue" evidence="5">
    <location>
        <position position="49"/>
    </location>
    <ligand>
        <name>chlorophyll b</name>
        <dbReference type="ChEBI" id="CHEBI:61721"/>
        <label>1</label>
    </ligand>
    <ligandPart>
        <name>Mg</name>
        <dbReference type="ChEBI" id="CHEBI:25107"/>
    </ligandPart>
</feature>
<evidence type="ECO:0000256" key="3">
    <source>
        <dbReference type="ARBA" id="ARBA00022531"/>
    </source>
</evidence>
<dbReference type="GO" id="GO:0016168">
    <property type="term" value="F:chlorophyll binding"/>
    <property type="evidence" value="ECO:0007669"/>
    <property type="project" value="UniProtKB-KW"/>
</dbReference>
<feature type="binding site" evidence="5">
    <location>
        <position position="167"/>
    </location>
    <ligand>
        <name>chlorophyll a</name>
        <dbReference type="ChEBI" id="CHEBI:58416"/>
        <label>1</label>
    </ligand>
</feature>
<evidence type="ECO:0008006" key="7">
    <source>
        <dbReference type="Google" id="ProtNLM"/>
    </source>
</evidence>
<evidence type="ECO:0000256" key="5">
    <source>
        <dbReference type="PIRSR" id="PIRSR601344-1"/>
    </source>
</evidence>
<feature type="binding site" evidence="5">
    <location>
        <position position="165"/>
    </location>
    <ligand>
        <name>chlorophyll a</name>
        <dbReference type="ChEBI" id="CHEBI:58416"/>
        <label>1</label>
    </ligand>
</feature>
<feature type="binding site" evidence="5">
    <location>
        <position position="161"/>
    </location>
    <ligand>
        <name>chlorophyll a</name>
        <dbReference type="ChEBI" id="CHEBI:58416"/>
        <label>1</label>
    </ligand>
</feature>
<dbReference type="Gene3D" id="1.10.3460.10">
    <property type="entry name" value="Chlorophyll a/b binding protein domain"/>
    <property type="match status" value="1"/>
</dbReference>
<feature type="binding site" evidence="5">
    <location>
        <position position="44"/>
    </location>
    <ligand>
        <name>chlorophyll a</name>
        <dbReference type="ChEBI" id="CHEBI:58416"/>
        <label>1</label>
    </ligand>
</feature>
<dbReference type="InterPro" id="IPR001344">
    <property type="entry name" value="Chloro_AB-bd_pln"/>
</dbReference>
<reference evidence="6" key="1">
    <citation type="submission" date="2021-01" db="EMBL/GenBank/DDBJ databases">
        <authorList>
            <person name="Corre E."/>
            <person name="Pelletier E."/>
            <person name="Niang G."/>
            <person name="Scheremetjew M."/>
            <person name="Finn R."/>
            <person name="Kale V."/>
            <person name="Holt S."/>
            <person name="Cochrane G."/>
            <person name="Meng A."/>
            <person name="Brown T."/>
            <person name="Cohen L."/>
        </authorList>
    </citation>
    <scope>NUCLEOTIDE SEQUENCE</scope>
    <source>
        <strain evidence="6">UIO037</strain>
    </source>
</reference>
<keyword evidence="4" id="KW-0934">Plastid</keyword>
<dbReference type="EMBL" id="HBKO01018534">
    <property type="protein sequence ID" value="CAE2218909.1"/>
    <property type="molecule type" value="Transcribed_RNA"/>
</dbReference>
<protein>
    <recommendedName>
        <fullName evidence="7">Light harvesting protein</fullName>
    </recommendedName>
</protein>
<dbReference type="InterPro" id="IPR022796">
    <property type="entry name" value="Chloroa_b-bind"/>
</dbReference>